<reference evidence="2" key="1">
    <citation type="journal article" date="2018" name="DNA Res.">
        <title>Multiple hybrid de novo genome assembly of finger millet, an orphan allotetraploid crop.</title>
        <authorList>
            <person name="Hatakeyama M."/>
            <person name="Aluri S."/>
            <person name="Balachadran M.T."/>
            <person name="Sivarajan S.R."/>
            <person name="Patrignani A."/>
            <person name="Gruter S."/>
            <person name="Poveda L."/>
            <person name="Shimizu-Inatsugi R."/>
            <person name="Baeten J."/>
            <person name="Francoijs K.J."/>
            <person name="Nataraja K.N."/>
            <person name="Reddy Y.A.N."/>
            <person name="Phadnis S."/>
            <person name="Ravikumar R.L."/>
            <person name="Schlapbach R."/>
            <person name="Sreeman S.M."/>
            <person name="Shimizu K.K."/>
        </authorList>
    </citation>
    <scope>NUCLEOTIDE SEQUENCE</scope>
</reference>
<dbReference type="Proteomes" id="UP001054889">
    <property type="component" value="Unassembled WGS sequence"/>
</dbReference>
<feature type="region of interest" description="Disordered" evidence="1">
    <location>
        <begin position="60"/>
        <end position="82"/>
    </location>
</feature>
<sequence length="82" mass="8807">MAAQAGAQLAKRSVANASLTLPSMMSKTCMRVAAHVGSRLASLDLRLEIHGGSSKLVLSRMRERQMGRGAGRRRSGRGAGWW</sequence>
<reference evidence="2" key="2">
    <citation type="submission" date="2021-12" db="EMBL/GenBank/DDBJ databases">
        <title>Resequencing data analysis of finger millet.</title>
        <authorList>
            <person name="Hatakeyama M."/>
            <person name="Aluri S."/>
            <person name="Balachadran M.T."/>
            <person name="Sivarajan S.R."/>
            <person name="Poveda L."/>
            <person name="Shimizu-Inatsugi R."/>
            <person name="Schlapbach R."/>
            <person name="Sreeman S.M."/>
            <person name="Shimizu K.K."/>
        </authorList>
    </citation>
    <scope>NUCLEOTIDE SEQUENCE</scope>
</reference>
<evidence type="ECO:0000313" key="3">
    <source>
        <dbReference type="Proteomes" id="UP001054889"/>
    </source>
</evidence>
<name>A0AAV5DMF0_ELECO</name>
<evidence type="ECO:0000256" key="1">
    <source>
        <dbReference type="SAM" id="MobiDB-lite"/>
    </source>
</evidence>
<accession>A0AAV5DMF0</accession>
<dbReference type="AlphaFoldDB" id="A0AAV5DMF0"/>
<comment type="caution">
    <text evidence="2">The sequence shown here is derived from an EMBL/GenBank/DDBJ whole genome shotgun (WGS) entry which is preliminary data.</text>
</comment>
<gene>
    <name evidence="2" type="primary">ga29929</name>
    <name evidence="2" type="ORF">PR202_ga29929</name>
</gene>
<protein>
    <submittedName>
        <fullName evidence="2">Uncharacterized protein</fullName>
    </submittedName>
</protein>
<evidence type="ECO:0000313" key="2">
    <source>
        <dbReference type="EMBL" id="GJN11717.1"/>
    </source>
</evidence>
<organism evidence="2 3">
    <name type="scientific">Eleusine coracana subsp. coracana</name>
    <dbReference type="NCBI Taxonomy" id="191504"/>
    <lineage>
        <taxon>Eukaryota</taxon>
        <taxon>Viridiplantae</taxon>
        <taxon>Streptophyta</taxon>
        <taxon>Embryophyta</taxon>
        <taxon>Tracheophyta</taxon>
        <taxon>Spermatophyta</taxon>
        <taxon>Magnoliopsida</taxon>
        <taxon>Liliopsida</taxon>
        <taxon>Poales</taxon>
        <taxon>Poaceae</taxon>
        <taxon>PACMAD clade</taxon>
        <taxon>Chloridoideae</taxon>
        <taxon>Cynodonteae</taxon>
        <taxon>Eleusininae</taxon>
        <taxon>Eleusine</taxon>
    </lineage>
</organism>
<dbReference type="EMBL" id="BQKI01000019">
    <property type="protein sequence ID" value="GJN11717.1"/>
    <property type="molecule type" value="Genomic_DNA"/>
</dbReference>
<keyword evidence="3" id="KW-1185">Reference proteome</keyword>
<proteinExistence type="predicted"/>